<sequence length="148" mass="16720">MLLHSLKLATPVLKRKQLRAARIARLGFFCRDAGHIEAAISRLAAESAAAGASTSAEGNQGRQHHESHRQDAEDAAVREKQKAAERFKKMTRKQIGADMREKTKTEQEKKVMQEVELLTKDRDRKYKAEKRVLKRRSSRKSSTDPSPG</sequence>
<reference evidence="2 3" key="1">
    <citation type="journal article" date="2006" name="Science">
        <title>Phytophthora genome sequences uncover evolutionary origins and mechanisms of pathogenesis.</title>
        <authorList>
            <person name="Tyler B.M."/>
            <person name="Tripathy S."/>
            <person name="Zhang X."/>
            <person name="Dehal P."/>
            <person name="Jiang R.H."/>
            <person name="Aerts A."/>
            <person name="Arredondo F.D."/>
            <person name="Baxter L."/>
            <person name="Bensasson D."/>
            <person name="Beynon J.L."/>
            <person name="Chapman J."/>
            <person name="Damasceno C.M."/>
            <person name="Dorrance A.E."/>
            <person name="Dou D."/>
            <person name="Dickerman A.W."/>
            <person name="Dubchak I.L."/>
            <person name="Garbelotto M."/>
            <person name="Gijzen M."/>
            <person name="Gordon S.G."/>
            <person name="Govers F."/>
            <person name="Grunwald N.J."/>
            <person name="Huang W."/>
            <person name="Ivors K.L."/>
            <person name="Jones R.W."/>
            <person name="Kamoun S."/>
            <person name="Krampis K."/>
            <person name="Lamour K.H."/>
            <person name="Lee M.K."/>
            <person name="McDonald W.H."/>
            <person name="Medina M."/>
            <person name="Meijer H.J."/>
            <person name="Nordberg E.K."/>
            <person name="Maclean D.J."/>
            <person name="Ospina-Giraldo M.D."/>
            <person name="Morris P.F."/>
            <person name="Phuntumart V."/>
            <person name="Putnam N.H."/>
            <person name="Rash S."/>
            <person name="Rose J.K."/>
            <person name="Sakihama Y."/>
            <person name="Salamov A.A."/>
            <person name="Savidor A."/>
            <person name="Scheuring C.F."/>
            <person name="Smith B.M."/>
            <person name="Sobral B.W."/>
            <person name="Terry A."/>
            <person name="Torto-Alalibo T.A."/>
            <person name="Win J."/>
            <person name="Xu Z."/>
            <person name="Zhang H."/>
            <person name="Grigoriev I.V."/>
            <person name="Rokhsar D.S."/>
            <person name="Boore J.L."/>
        </authorList>
    </citation>
    <scope>NUCLEOTIDE SEQUENCE [LARGE SCALE GENOMIC DNA]</scope>
    <source>
        <strain evidence="2 3">P6497</strain>
    </source>
</reference>
<dbReference type="SMR" id="G5A740"/>
<keyword evidence="3" id="KW-1185">Reference proteome</keyword>
<name>G5A740_PHYSP</name>
<gene>
    <name evidence="2" type="ORF">PHYSODRAFT_305890</name>
</gene>
<feature type="region of interest" description="Disordered" evidence="1">
    <location>
        <begin position="45"/>
        <end position="148"/>
    </location>
</feature>
<dbReference type="Proteomes" id="UP000002640">
    <property type="component" value="Unassembled WGS sequence"/>
</dbReference>
<accession>G5A740</accession>
<dbReference type="AlphaFoldDB" id="G5A740"/>
<evidence type="ECO:0000313" key="2">
    <source>
        <dbReference type="EMBL" id="EGZ09145.1"/>
    </source>
</evidence>
<feature type="compositionally biased region" description="Basic and acidic residues" evidence="1">
    <location>
        <begin position="68"/>
        <end position="88"/>
    </location>
</feature>
<evidence type="ECO:0000313" key="3">
    <source>
        <dbReference type="Proteomes" id="UP000002640"/>
    </source>
</evidence>
<dbReference type="InParanoid" id="G5A740"/>
<dbReference type="RefSeq" id="XP_009535778.1">
    <property type="nucleotide sequence ID" value="XM_009537483.1"/>
</dbReference>
<evidence type="ECO:0000256" key="1">
    <source>
        <dbReference type="SAM" id="MobiDB-lite"/>
    </source>
</evidence>
<feature type="compositionally biased region" description="Low complexity" evidence="1">
    <location>
        <begin position="45"/>
        <end position="56"/>
    </location>
</feature>
<organism evidence="2 3">
    <name type="scientific">Phytophthora sojae (strain P6497)</name>
    <name type="common">Soybean stem and root rot agent</name>
    <name type="synonym">Phytophthora megasperma f. sp. glycines</name>
    <dbReference type="NCBI Taxonomy" id="1094619"/>
    <lineage>
        <taxon>Eukaryota</taxon>
        <taxon>Sar</taxon>
        <taxon>Stramenopiles</taxon>
        <taxon>Oomycota</taxon>
        <taxon>Peronosporomycetes</taxon>
        <taxon>Peronosporales</taxon>
        <taxon>Peronosporaceae</taxon>
        <taxon>Phytophthora</taxon>
    </lineage>
</organism>
<dbReference type="EMBL" id="JH159160">
    <property type="protein sequence ID" value="EGZ09145.1"/>
    <property type="molecule type" value="Genomic_DNA"/>
</dbReference>
<protein>
    <submittedName>
        <fullName evidence="2">Uncharacterized protein</fullName>
    </submittedName>
</protein>
<feature type="compositionally biased region" description="Basic and acidic residues" evidence="1">
    <location>
        <begin position="98"/>
        <end position="131"/>
    </location>
</feature>
<dbReference type="KEGG" id="psoj:PHYSODRAFT_305890"/>
<proteinExistence type="predicted"/>
<dbReference type="GeneID" id="20642619"/>